<proteinExistence type="predicted"/>
<dbReference type="Proteomes" id="UP000887009">
    <property type="component" value="Unassembled WGS sequence"/>
</dbReference>
<feature type="compositionally biased region" description="Basic and acidic residues" evidence="1">
    <location>
        <begin position="64"/>
        <end position="77"/>
    </location>
</feature>
<evidence type="ECO:0000313" key="2">
    <source>
        <dbReference type="EMBL" id="GJA54770.1"/>
    </source>
</evidence>
<name>A0AAI9KSF0_AERCA</name>
<reference evidence="2" key="1">
    <citation type="submission" date="2021-07" db="EMBL/GenBank/DDBJ databases">
        <title>Draft genome sequence of carbapenem-resistant Aeromonas spp. in Japan.</title>
        <authorList>
            <person name="Maehana S."/>
            <person name="Suzuki M."/>
            <person name="Kitasato H."/>
        </authorList>
    </citation>
    <scope>NUCLEOTIDE SEQUENCE</scope>
    <source>
        <strain evidence="2">KAM348</strain>
    </source>
</reference>
<protein>
    <submittedName>
        <fullName evidence="2">Uncharacterized protein</fullName>
    </submittedName>
</protein>
<feature type="region of interest" description="Disordered" evidence="1">
    <location>
        <begin position="1"/>
        <end position="77"/>
    </location>
</feature>
<organism evidence="2 3">
    <name type="scientific">Aeromonas caviae</name>
    <name type="common">Aeromonas punctata</name>
    <dbReference type="NCBI Taxonomy" id="648"/>
    <lineage>
        <taxon>Bacteria</taxon>
        <taxon>Pseudomonadati</taxon>
        <taxon>Pseudomonadota</taxon>
        <taxon>Gammaproteobacteria</taxon>
        <taxon>Aeromonadales</taxon>
        <taxon>Aeromonadaceae</taxon>
        <taxon>Aeromonas</taxon>
    </lineage>
</organism>
<comment type="caution">
    <text evidence="2">The sequence shown here is derived from an EMBL/GenBank/DDBJ whole genome shotgun (WGS) entry which is preliminary data.</text>
</comment>
<accession>A0AAI9KSF0</accession>
<evidence type="ECO:0000313" key="3">
    <source>
        <dbReference type="Proteomes" id="UP000887009"/>
    </source>
</evidence>
<evidence type="ECO:0000256" key="1">
    <source>
        <dbReference type="SAM" id="MobiDB-lite"/>
    </source>
</evidence>
<sequence>MCGEERKQANAGYDKSSRRDVMGNSIQRDYEDVEERLERETRLELATPTLASADHALPTGRGSDGTEKLDSCTWGRD</sequence>
<dbReference type="AlphaFoldDB" id="A0AAI9KSF0"/>
<dbReference type="EMBL" id="BPNL01000022">
    <property type="protein sequence ID" value="GJA54770.1"/>
    <property type="molecule type" value="Genomic_DNA"/>
</dbReference>
<gene>
    <name evidence="2" type="ORF">KAM348_21930</name>
</gene>